<dbReference type="SUPFAM" id="SSF56112">
    <property type="entry name" value="Protein kinase-like (PK-like)"/>
    <property type="match status" value="1"/>
</dbReference>
<dbReference type="PATRIC" id="fig|66969.6.peg.1609"/>
<dbReference type="Gene3D" id="3.90.1200.10">
    <property type="match status" value="1"/>
</dbReference>
<organism evidence="4 5">
    <name type="scientific">Legionella waltersii</name>
    <dbReference type="NCBI Taxonomy" id="66969"/>
    <lineage>
        <taxon>Bacteria</taxon>
        <taxon>Pseudomonadati</taxon>
        <taxon>Pseudomonadota</taxon>
        <taxon>Gammaproteobacteria</taxon>
        <taxon>Legionellales</taxon>
        <taxon>Legionellaceae</taxon>
        <taxon>Legionella</taxon>
    </lineage>
</organism>
<dbReference type="OrthoDB" id="9809275at2"/>
<comment type="caution">
    <text evidence="4">The sequence shown here is derived from an EMBL/GenBank/DDBJ whole genome shotgun (WGS) entry which is preliminary data.</text>
</comment>
<evidence type="ECO:0000313" key="5">
    <source>
        <dbReference type="Proteomes" id="UP000054729"/>
    </source>
</evidence>
<dbReference type="GO" id="GO:0016740">
    <property type="term" value="F:transferase activity"/>
    <property type="evidence" value="ECO:0007669"/>
    <property type="project" value="UniProtKB-KW"/>
</dbReference>
<reference evidence="4 5" key="1">
    <citation type="submission" date="2015-11" db="EMBL/GenBank/DDBJ databases">
        <title>Genomic analysis of 38 Legionella species identifies large and diverse effector repertoires.</title>
        <authorList>
            <person name="Burstein D."/>
            <person name="Amaro F."/>
            <person name="Zusman T."/>
            <person name="Lifshitz Z."/>
            <person name="Cohen O."/>
            <person name="Gilbert J.A."/>
            <person name="Pupko T."/>
            <person name="Shuman H.A."/>
            <person name="Segal G."/>
        </authorList>
    </citation>
    <scope>NUCLEOTIDE SEQUENCE [LARGE SCALE GENOMIC DNA]</scope>
    <source>
        <strain evidence="4 5">ATCC 51914</strain>
    </source>
</reference>
<dbReference type="AlphaFoldDB" id="A0A0W1ADH9"/>
<feature type="domain" description="Aminoglycoside phosphotransferase" evidence="3">
    <location>
        <begin position="23"/>
        <end position="238"/>
    </location>
</feature>
<dbReference type="PANTHER" id="PTHR33540:SF1">
    <property type="entry name" value="N-ACETYLMURAMATE_N-ACETYLGLUCOSAMINE KINASE"/>
    <property type="match status" value="1"/>
</dbReference>
<dbReference type="Proteomes" id="UP000054729">
    <property type="component" value="Unassembled WGS sequence"/>
</dbReference>
<dbReference type="Pfam" id="PF01636">
    <property type="entry name" value="APH"/>
    <property type="match status" value="1"/>
</dbReference>
<dbReference type="InterPro" id="IPR002575">
    <property type="entry name" value="Aminoglycoside_PTrfase"/>
</dbReference>
<gene>
    <name evidence="4" type="ORF">Lwal_1471</name>
</gene>
<dbReference type="Gene3D" id="3.30.200.20">
    <property type="entry name" value="Phosphorylase Kinase, domain 1"/>
    <property type="match status" value="1"/>
</dbReference>
<evidence type="ECO:0000256" key="2">
    <source>
        <dbReference type="ARBA" id="ARBA00022840"/>
    </source>
</evidence>
<evidence type="ECO:0000313" key="4">
    <source>
        <dbReference type="EMBL" id="KTD79399.1"/>
    </source>
</evidence>
<dbReference type="RefSeq" id="WP_058480168.1">
    <property type="nucleotide sequence ID" value="NZ_CAAAIQ010000023.1"/>
</dbReference>
<dbReference type="PANTHER" id="PTHR33540">
    <property type="entry name" value="TRNA THREONYLCARBAMOYLADENOSINE BIOSYNTHESIS PROTEIN TSAE"/>
    <property type="match status" value="1"/>
</dbReference>
<keyword evidence="4" id="KW-0808">Transferase</keyword>
<accession>A0A0W1ADH9</accession>
<dbReference type="InterPro" id="IPR011009">
    <property type="entry name" value="Kinase-like_dom_sf"/>
</dbReference>
<sequence length="325" mass="37982">MHERESALKEWLANTIQSKDFAISPLAGDASFRRYYRIQYNGLTQVVMDAPPEKENIEPFIHVASMLSKNHIEIPDVLAINKEKGFLLLRDLGDQLLLQNLTPETVNQYYHQAINLLLNMQQISTQDKPLPAFDKAFMVKEMNLCIEWFLKAYLKLELSQNELSLVNKSIDWIADEVAKQPVVFIHRDYHSRNIMLVNNPKEVLAIIDFQDAMQGPLTYDLVSLLKDCYISWPREEVLEWVNYFYTCSSLATTYPQNEFIKTFDLSGIQRHLKVLGVFSRLHLRDKKPGYLKDLPLTLNYLLECAETYEELHPLFQFFQTRVFLP</sequence>
<name>A0A0W1ADH9_9GAMM</name>
<dbReference type="STRING" id="66969.Lwal_1471"/>
<dbReference type="GO" id="GO:0005524">
    <property type="term" value="F:ATP binding"/>
    <property type="evidence" value="ECO:0007669"/>
    <property type="project" value="UniProtKB-KW"/>
</dbReference>
<keyword evidence="1" id="KW-0547">Nucleotide-binding</keyword>
<proteinExistence type="predicted"/>
<protein>
    <submittedName>
        <fullName evidence="4">Putative phosphotransferase</fullName>
    </submittedName>
</protein>
<evidence type="ECO:0000259" key="3">
    <source>
        <dbReference type="Pfam" id="PF01636"/>
    </source>
</evidence>
<evidence type="ECO:0000256" key="1">
    <source>
        <dbReference type="ARBA" id="ARBA00022741"/>
    </source>
</evidence>
<keyword evidence="5" id="KW-1185">Reference proteome</keyword>
<dbReference type="EMBL" id="LNZB01000036">
    <property type="protein sequence ID" value="KTD79399.1"/>
    <property type="molecule type" value="Genomic_DNA"/>
</dbReference>
<keyword evidence="2" id="KW-0067">ATP-binding</keyword>